<dbReference type="OrthoDB" id="9802901at2"/>
<dbReference type="InterPro" id="IPR003615">
    <property type="entry name" value="HNH_nuc"/>
</dbReference>
<dbReference type="CDD" id="cd00085">
    <property type="entry name" value="HNHc"/>
    <property type="match status" value="1"/>
</dbReference>
<keyword evidence="2" id="KW-0255">Endonuclease</keyword>
<dbReference type="NCBIfam" id="NF040563">
    <property type="entry name" value="guided_IscB"/>
    <property type="match status" value="1"/>
</dbReference>
<dbReference type="Gene3D" id="1.10.30.50">
    <property type="match status" value="1"/>
</dbReference>
<dbReference type="Proteomes" id="UP000326354">
    <property type="component" value="Chromosome"/>
</dbReference>
<dbReference type="RefSeq" id="WP_151969182.1">
    <property type="nucleotide sequence ID" value="NZ_AP019860.1"/>
</dbReference>
<keyword evidence="2" id="KW-0540">Nuclease</keyword>
<evidence type="ECO:0000313" key="2">
    <source>
        <dbReference type="EMBL" id="BBM85062.1"/>
    </source>
</evidence>
<dbReference type="PANTHER" id="PTHR33877">
    <property type="entry name" value="SLL1193 PROTEIN"/>
    <property type="match status" value="1"/>
</dbReference>
<dbReference type="EMBL" id="AP019860">
    <property type="protein sequence ID" value="BBM85062.1"/>
    <property type="molecule type" value="Genomic_DNA"/>
</dbReference>
<dbReference type="KEGG" id="uam:UABAM_03425"/>
<dbReference type="SMART" id="SM00507">
    <property type="entry name" value="HNHc"/>
    <property type="match status" value="1"/>
</dbReference>
<dbReference type="Pfam" id="PF14239">
    <property type="entry name" value="RRXRR"/>
    <property type="match status" value="1"/>
</dbReference>
<dbReference type="InterPro" id="IPR052892">
    <property type="entry name" value="NA-targeting_endonuclease"/>
</dbReference>
<keyword evidence="2" id="KW-0378">Hydrolase</keyword>
<gene>
    <name evidence="2" type="ORF">UABAM_03425</name>
</gene>
<name>A0A5S9F5A4_UABAM</name>
<organism evidence="2 3">
    <name type="scientific">Uabimicrobium amorphum</name>
    <dbReference type="NCBI Taxonomy" id="2596890"/>
    <lineage>
        <taxon>Bacteria</taxon>
        <taxon>Pseudomonadati</taxon>
        <taxon>Planctomycetota</taxon>
        <taxon>Candidatus Uabimicrobiia</taxon>
        <taxon>Candidatus Uabimicrobiales</taxon>
        <taxon>Candidatus Uabimicrobiaceae</taxon>
        <taxon>Candidatus Uabimicrobium</taxon>
    </lineage>
</organism>
<dbReference type="InterPro" id="IPR002711">
    <property type="entry name" value="HNH"/>
</dbReference>
<evidence type="ECO:0000259" key="1">
    <source>
        <dbReference type="SMART" id="SM00507"/>
    </source>
</evidence>
<proteinExistence type="predicted"/>
<protein>
    <submittedName>
        <fullName evidence="2">HNH endonuclease</fullName>
    </submittedName>
</protein>
<dbReference type="Pfam" id="PF01844">
    <property type="entry name" value="HNH"/>
    <property type="match status" value="1"/>
</dbReference>
<reference evidence="2 3" key="1">
    <citation type="submission" date="2019-08" db="EMBL/GenBank/DDBJ databases">
        <title>Complete genome sequence of Candidatus Uab amorphum.</title>
        <authorList>
            <person name="Shiratori T."/>
            <person name="Suzuki S."/>
            <person name="Kakizawa Y."/>
            <person name="Ishida K."/>
        </authorList>
    </citation>
    <scope>NUCLEOTIDE SEQUENCE [LARGE SCALE GENOMIC DNA]</scope>
    <source>
        <strain evidence="2 3">SRT547</strain>
    </source>
</reference>
<keyword evidence="3" id="KW-1185">Reference proteome</keyword>
<dbReference type="GO" id="GO:0003676">
    <property type="term" value="F:nucleic acid binding"/>
    <property type="evidence" value="ECO:0007669"/>
    <property type="project" value="InterPro"/>
</dbReference>
<dbReference type="InterPro" id="IPR025938">
    <property type="entry name" value="RRXRR_dom"/>
</dbReference>
<dbReference type="PANTHER" id="PTHR33877:SF2">
    <property type="entry name" value="OS07G0170200 PROTEIN"/>
    <property type="match status" value="1"/>
</dbReference>
<feature type="domain" description="HNH nuclease" evidence="1">
    <location>
        <begin position="187"/>
        <end position="238"/>
    </location>
</feature>
<accession>A0A5S9F5A4</accession>
<sequence length="466" mass="53057">MQRRVFVLSKNRKPLMPCSAARARQLLKERKASVYRQEPFTIILQKRTEGDLQKVQLKFDPGSKITGMALVVFFQKGTVVTWAAELEHRGEKIVDLLSKRRAIRRSRRNRKTRYRPPRFCNRTRKKGWIAPSLKSKVDNIFNWTKKLLTYAPIDNLCVETNRFDTQKLQNPEISGVMYQQGTLFGYEIREYLLYKWNHQCAYCDAKNVALEIDHIHPRSKGGSNRVSNLTISCRKCNENKGNGDIHNFLSKDNKRLQKIVSYSKKTLRDAASINTTRYVIGNQLKKLGIDVEFASGGKTKANRRHNGFSKQHWIDAACAGESGENVTISQDLIPLGIQSQGRGSRQMCRVDQFGFPRTTAKSQKRVKGFQTGDIVKAVVTKGKKKGVYVGRVAVRSNGYFNIKTNNSTVQGISYRYCHLIQQVDGYFYFQKGDARLKKASCSCFAHSCPSGDSSPTYRSRGILAIN</sequence>
<evidence type="ECO:0000313" key="3">
    <source>
        <dbReference type="Proteomes" id="UP000326354"/>
    </source>
</evidence>
<dbReference type="GO" id="GO:0008270">
    <property type="term" value="F:zinc ion binding"/>
    <property type="evidence" value="ECO:0007669"/>
    <property type="project" value="InterPro"/>
</dbReference>
<dbReference type="AlphaFoldDB" id="A0A5S9F5A4"/>
<dbReference type="InterPro" id="IPR047693">
    <property type="entry name" value="RNA-guided_IscB-like"/>
</dbReference>
<dbReference type="GO" id="GO:0004519">
    <property type="term" value="F:endonuclease activity"/>
    <property type="evidence" value="ECO:0007669"/>
    <property type="project" value="UniProtKB-KW"/>
</dbReference>